<proteinExistence type="predicted"/>
<dbReference type="AlphaFoldDB" id="A0A381SG44"/>
<dbReference type="GO" id="GO:0004518">
    <property type="term" value="F:nuclease activity"/>
    <property type="evidence" value="ECO:0007669"/>
    <property type="project" value="UniProtKB-KW"/>
</dbReference>
<dbReference type="PANTHER" id="PTHR33317:SF4">
    <property type="entry name" value="POLYNUCLEOTIDYL TRANSFERASE, RIBONUCLEASE H-LIKE SUPERFAMILY PROTEIN"/>
    <property type="match status" value="1"/>
</dbReference>
<organism evidence="6">
    <name type="scientific">marine metagenome</name>
    <dbReference type="NCBI Taxonomy" id="408172"/>
    <lineage>
        <taxon>unclassified sequences</taxon>
        <taxon>metagenomes</taxon>
        <taxon>ecological metagenomes</taxon>
    </lineage>
</organism>
<feature type="domain" description="YqgF/RNase H-like" evidence="5">
    <location>
        <begin position="2"/>
        <end position="87"/>
    </location>
</feature>
<dbReference type="EMBL" id="UINC01002987">
    <property type="protein sequence ID" value="SVA02258.1"/>
    <property type="molecule type" value="Genomic_DNA"/>
</dbReference>
<dbReference type="PANTHER" id="PTHR33317">
    <property type="entry name" value="POLYNUCLEOTIDYL TRANSFERASE, RIBONUCLEASE H-LIKE SUPERFAMILY PROTEIN"/>
    <property type="match status" value="1"/>
</dbReference>
<dbReference type="GO" id="GO:0016787">
    <property type="term" value="F:hydrolase activity"/>
    <property type="evidence" value="ECO:0007669"/>
    <property type="project" value="UniProtKB-KW"/>
</dbReference>
<dbReference type="InterPro" id="IPR005227">
    <property type="entry name" value="YqgF"/>
</dbReference>
<accession>A0A381SG44</accession>
<keyword evidence="2" id="KW-0690">Ribosome biogenesis</keyword>
<dbReference type="Gene3D" id="3.30.420.140">
    <property type="entry name" value="YqgF/RNase H-like domain"/>
    <property type="match status" value="1"/>
</dbReference>
<keyword evidence="1" id="KW-0963">Cytoplasm</keyword>
<dbReference type="NCBIfam" id="TIGR00250">
    <property type="entry name" value="RNAse_H_YqgF"/>
    <property type="match status" value="1"/>
</dbReference>
<evidence type="ECO:0000313" key="6">
    <source>
        <dbReference type="EMBL" id="SVA02258.1"/>
    </source>
</evidence>
<dbReference type="GO" id="GO:0000967">
    <property type="term" value="P:rRNA 5'-end processing"/>
    <property type="evidence" value="ECO:0007669"/>
    <property type="project" value="TreeGrafter"/>
</dbReference>
<dbReference type="SUPFAM" id="SSF53098">
    <property type="entry name" value="Ribonuclease H-like"/>
    <property type="match status" value="1"/>
</dbReference>
<name>A0A381SG44_9ZZZZ</name>
<evidence type="ECO:0000256" key="1">
    <source>
        <dbReference type="ARBA" id="ARBA00022490"/>
    </source>
</evidence>
<evidence type="ECO:0000256" key="2">
    <source>
        <dbReference type="ARBA" id="ARBA00022517"/>
    </source>
</evidence>
<dbReference type="InterPro" id="IPR037027">
    <property type="entry name" value="YqgF/RNaseH-like_dom_sf"/>
</dbReference>
<dbReference type="Pfam" id="PF03652">
    <property type="entry name" value="RuvX"/>
    <property type="match status" value="1"/>
</dbReference>
<dbReference type="CDD" id="cd16964">
    <property type="entry name" value="YqgF"/>
    <property type="match status" value="1"/>
</dbReference>
<dbReference type="SMART" id="SM00732">
    <property type="entry name" value="YqgFc"/>
    <property type="match status" value="1"/>
</dbReference>
<reference evidence="6" key="1">
    <citation type="submission" date="2018-05" db="EMBL/GenBank/DDBJ databases">
        <authorList>
            <person name="Lanie J.A."/>
            <person name="Ng W.-L."/>
            <person name="Kazmierczak K.M."/>
            <person name="Andrzejewski T.M."/>
            <person name="Davidsen T.M."/>
            <person name="Wayne K.J."/>
            <person name="Tettelin H."/>
            <person name="Glass J.I."/>
            <person name="Rusch D."/>
            <person name="Podicherti R."/>
            <person name="Tsui H.-C.T."/>
            <person name="Winkler M.E."/>
        </authorList>
    </citation>
    <scope>NUCLEOTIDE SEQUENCE</scope>
</reference>
<sequence>MALSDPLGIIAKPLKVIDRKKTIDYLSAIIETAKERDVNKIVVGMPFTLKGGHSKQTNIVTEFITELFNLGKIEIIPVDERLSSVSAEMSLREQGIKTGHEKGRVDETAAAIILQEYLDSQS</sequence>
<evidence type="ECO:0000256" key="3">
    <source>
        <dbReference type="ARBA" id="ARBA00022722"/>
    </source>
</evidence>
<dbReference type="InterPro" id="IPR012337">
    <property type="entry name" value="RNaseH-like_sf"/>
</dbReference>
<keyword evidence="4" id="KW-0378">Hydrolase</keyword>
<protein>
    <recommendedName>
        <fullName evidence="5">YqgF/RNase H-like domain-containing protein</fullName>
    </recommendedName>
</protein>
<evidence type="ECO:0000256" key="4">
    <source>
        <dbReference type="ARBA" id="ARBA00022801"/>
    </source>
</evidence>
<evidence type="ECO:0000259" key="5">
    <source>
        <dbReference type="SMART" id="SM00732"/>
    </source>
</evidence>
<dbReference type="InterPro" id="IPR006641">
    <property type="entry name" value="YqgF/RNaseH-like_dom"/>
</dbReference>
<keyword evidence="3" id="KW-0540">Nuclease</keyword>
<gene>
    <name evidence="6" type="ORF">METZ01_LOCUS55112</name>
</gene>
<dbReference type="GO" id="GO:0005829">
    <property type="term" value="C:cytosol"/>
    <property type="evidence" value="ECO:0007669"/>
    <property type="project" value="TreeGrafter"/>
</dbReference>